<comment type="caution">
    <text evidence="2">The sequence shown here is derived from an EMBL/GenBank/DDBJ whole genome shotgun (WGS) entry which is preliminary data.</text>
</comment>
<evidence type="ECO:0000259" key="1">
    <source>
        <dbReference type="Pfam" id="PF13460"/>
    </source>
</evidence>
<dbReference type="AlphaFoldDB" id="A0A917FUM2"/>
<accession>A0A917FUM2</accession>
<dbReference type="EMBL" id="BMCU01000002">
    <property type="protein sequence ID" value="GGG02370.1"/>
    <property type="molecule type" value="Genomic_DNA"/>
</dbReference>
<dbReference type="InterPro" id="IPR036291">
    <property type="entry name" value="NAD(P)-bd_dom_sf"/>
</dbReference>
<feature type="domain" description="NAD(P)-binding" evidence="1">
    <location>
        <begin position="8"/>
        <end position="189"/>
    </location>
</feature>
<sequence>MTTVTVLGAGGRTGGRAARTLIASGAHVRAVGRSAGRLADLADLGAEVRLGDATDAEFLTDAFDGADAATVMVPFDPATRSVREHLNRMSRAICVALGRSSVGRVVALSSIGAEIPSGTGLLTTLHHLERDLHTLDQDVLALRPGYFYDNVVEVIPMMREQGFFADSIDPDITLPMIATADVGDALAHAVLANDWSGHTVRELIGPEFLSQRDLAERAGRALGVDGLRYVQVPDEAVTSVLAGEGFSADAADLLVEMHRAFSDGTVVSRGVGLVRTATTFDDFFASAALLESR</sequence>
<dbReference type="Gene3D" id="3.90.25.10">
    <property type="entry name" value="UDP-galactose 4-epimerase, domain 1"/>
    <property type="match status" value="1"/>
</dbReference>
<dbReference type="PANTHER" id="PTHR43162:SF1">
    <property type="entry name" value="PRESTALK A DIFFERENTIATION PROTEIN A"/>
    <property type="match status" value="1"/>
</dbReference>
<dbReference type="SUPFAM" id="SSF51735">
    <property type="entry name" value="NAD(P)-binding Rossmann-fold domains"/>
    <property type="match status" value="1"/>
</dbReference>
<name>A0A917FUM2_9NOCA</name>
<dbReference type="PANTHER" id="PTHR43162">
    <property type="match status" value="1"/>
</dbReference>
<protein>
    <recommendedName>
        <fullName evidence="1">NAD(P)-binding domain-containing protein</fullName>
    </recommendedName>
</protein>
<dbReference type="InterPro" id="IPR051604">
    <property type="entry name" value="Ergot_Alk_Oxidoreductase"/>
</dbReference>
<evidence type="ECO:0000313" key="3">
    <source>
        <dbReference type="Proteomes" id="UP000654257"/>
    </source>
</evidence>
<dbReference type="Pfam" id="PF13460">
    <property type="entry name" value="NAD_binding_10"/>
    <property type="match status" value="1"/>
</dbReference>
<dbReference type="Gene3D" id="3.40.50.720">
    <property type="entry name" value="NAD(P)-binding Rossmann-like Domain"/>
    <property type="match status" value="1"/>
</dbReference>
<evidence type="ECO:0000313" key="2">
    <source>
        <dbReference type="EMBL" id="GGG02370.1"/>
    </source>
</evidence>
<dbReference type="InterPro" id="IPR016040">
    <property type="entry name" value="NAD(P)-bd_dom"/>
</dbReference>
<reference evidence="2" key="2">
    <citation type="submission" date="2020-09" db="EMBL/GenBank/DDBJ databases">
        <authorList>
            <person name="Sun Q."/>
            <person name="Sedlacek I."/>
        </authorList>
    </citation>
    <scope>NUCLEOTIDE SEQUENCE</scope>
    <source>
        <strain evidence="2">CCM 7905</strain>
    </source>
</reference>
<dbReference type="Proteomes" id="UP000654257">
    <property type="component" value="Unassembled WGS sequence"/>
</dbReference>
<proteinExistence type="predicted"/>
<organism evidence="2 3">
    <name type="scientific">Rhodococcoides trifolii</name>
    <dbReference type="NCBI Taxonomy" id="908250"/>
    <lineage>
        <taxon>Bacteria</taxon>
        <taxon>Bacillati</taxon>
        <taxon>Actinomycetota</taxon>
        <taxon>Actinomycetes</taxon>
        <taxon>Mycobacteriales</taxon>
        <taxon>Nocardiaceae</taxon>
        <taxon>Rhodococcoides</taxon>
    </lineage>
</organism>
<keyword evidence="3" id="KW-1185">Reference proteome</keyword>
<reference evidence="2" key="1">
    <citation type="journal article" date="2014" name="Int. J. Syst. Evol. Microbiol.">
        <title>Complete genome sequence of Corynebacterium casei LMG S-19264T (=DSM 44701T), isolated from a smear-ripened cheese.</title>
        <authorList>
            <consortium name="US DOE Joint Genome Institute (JGI-PGF)"/>
            <person name="Walter F."/>
            <person name="Albersmeier A."/>
            <person name="Kalinowski J."/>
            <person name="Ruckert C."/>
        </authorList>
    </citation>
    <scope>NUCLEOTIDE SEQUENCE</scope>
    <source>
        <strain evidence="2">CCM 7905</strain>
    </source>
</reference>
<dbReference type="RefSeq" id="WP_188544250.1">
    <property type="nucleotide sequence ID" value="NZ_BMCU01000002.1"/>
</dbReference>
<gene>
    <name evidence="2" type="ORF">GCM10007304_15440</name>
</gene>